<protein>
    <submittedName>
        <fullName evidence="2">HNH endonuclease</fullName>
    </submittedName>
</protein>
<evidence type="ECO:0000313" key="2">
    <source>
        <dbReference type="EMBL" id="MBS0125071.1"/>
    </source>
</evidence>
<dbReference type="EMBL" id="JAGTUU010000005">
    <property type="protein sequence ID" value="MBS0125071.1"/>
    <property type="molecule type" value="Genomic_DNA"/>
</dbReference>
<comment type="caution">
    <text evidence="2">The sequence shown here is derived from an EMBL/GenBank/DDBJ whole genome shotgun (WGS) entry which is preliminary data.</text>
</comment>
<feature type="domain" description="HNH nuclease" evidence="1">
    <location>
        <begin position="190"/>
        <end position="243"/>
    </location>
</feature>
<keyword evidence="3" id="KW-1185">Reference proteome</keyword>
<keyword evidence="2" id="KW-0378">Hydrolase</keyword>
<keyword evidence="2" id="KW-0540">Nuclease</keyword>
<dbReference type="AlphaFoldDB" id="A0A8J8B7F9"/>
<gene>
    <name evidence="2" type="ORF">KB874_13335</name>
</gene>
<sequence>MAYAVFLHKAESIYDDEPDVRYDFPKSYLRTVMASVGDWIVYYEPVKAGPRGYFAVAKVVQVIPKPNAPGRFLALIEPGSYLEFDETVPRLKDGRPWETLLADAEGNPVKGGRQQLAVRSLPPADFAAIVNAGLPEDLIEREARRFDPRGPEIDDPPAIFQRPVVERLMRRPYRDVAFRRRVREAYDYRCAMSGMQLRNGGGRPEVQAAHIVPVEERGSDKVSNGLALSGTLHWMFDRGLLSVAIPDAAQPSRMQILASENKVPRDVMDRLLLPDRILHLPKDRRDWPSPAALKWHRENRFGMGDYMPPV</sequence>
<evidence type="ECO:0000313" key="3">
    <source>
        <dbReference type="Proteomes" id="UP000681356"/>
    </source>
</evidence>
<name>A0A8J8B7F9_9RHOB</name>
<keyword evidence="2" id="KW-0255">Endonuclease</keyword>
<evidence type="ECO:0000259" key="1">
    <source>
        <dbReference type="Pfam" id="PF13391"/>
    </source>
</evidence>
<organism evidence="2 3">
    <name type="scientific">Thetidibacter halocola</name>
    <dbReference type="NCBI Taxonomy" id="2827239"/>
    <lineage>
        <taxon>Bacteria</taxon>
        <taxon>Pseudomonadati</taxon>
        <taxon>Pseudomonadota</taxon>
        <taxon>Alphaproteobacteria</taxon>
        <taxon>Rhodobacterales</taxon>
        <taxon>Roseobacteraceae</taxon>
        <taxon>Thetidibacter</taxon>
    </lineage>
</organism>
<accession>A0A8J8B7F9</accession>
<proteinExistence type="predicted"/>
<dbReference type="InterPro" id="IPR003615">
    <property type="entry name" value="HNH_nuc"/>
</dbReference>
<dbReference type="Proteomes" id="UP000681356">
    <property type="component" value="Unassembled WGS sequence"/>
</dbReference>
<dbReference type="Pfam" id="PF13391">
    <property type="entry name" value="HNH_2"/>
    <property type="match status" value="1"/>
</dbReference>
<dbReference type="GO" id="GO:0004519">
    <property type="term" value="F:endonuclease activity"/>
    <property type="evidence" value="ECO:0007669"/>
    <property type="project" value="UniProtKB-KW"/>
</dbReference>
<reference evidence="2" key="1">
    <citation type="submission" date="2021-04" db="EMBL/GenBank/DDBJ databases">
        <authorList>
            <person name="Yoon J."/>
        </authorList>
    </citation>
    <scope>NUCLEOTIDE SEQUENCE</scope>
    <source>
        <strain evidence="2">KMU-90</strain>
    </source>
</reference>